<evidence type="ECO:0008006" key="6">
    <source>
        <dbReference type="Google" id="ProtNLM"/>
    </source>
</evidence>
<name>A0A2S7Y586_BEABA</name>
<evidence type="ECO:0000313" key="5">
    <source>
        <dbReference type="Proteomes" id="UP000237441"/>
    </source>
</evidence>
<comment type="caution">
    <text evidence="4">The sequence shown here is derived from an EMBL/GenBank/DDBJ whole genome shotgun (WGS) entry which is preliminary data.</text>
</comment>
<dbReference type="Pfam" id="PF08487">
    <property type="entry name" value="VIT"/>
    <property type="match status" value="1"/>
</dbReference>
<dbReference type="SMART" id="SM00609">
    <property type="entry name" value="VIT"/>
    <property type="match status" value="1"/>
</dbReference>
<evidence type="ECO:0000259" key="3">
    <source>
        <dbReference type="PROSITE" id="PS51468"/>
    </source>
</evidence>
<dbReference type="AlphaFoldDB" id="A0A2S7Y586"/>
<reference evidence="4 5" key="1">
    <citation type="submission" date="2016-07" db="EMBL/GenBank/DDBJ databases">
        <title>Comparative genomics of the entomopathogenic fungus Beauveria bassiana.</title>
        <authorList>
            <person name="Valero Jimenez C.A."/>
            <person name="Zwaan B.J."/>
            <person name="Van Kan J.A."/>
            <person name="Takken W."/>
            <person name="Debets A.J."/>
            <person name="Schoustra S.E."/>
            <person name="Koenraadt C.J."/>
        </authorList>
    </citation>
    <scope>NUCLEOTIDE SEQUENCE [LARGE SCALE GENOMIC DNA]</scope>
    <source>
        <strain evidence="4 5">ARSEF 8028</strain>
    </source>
</reference>
<dbReference type="PROSITE" id="PS51468">
    <property type="entry name" value="VIT"/>
    <property type="match status" value="1"/>
</dbReference>
<dbReference type="InterPro" id="IPR013694">
    <property type="entry name" value="VIT"/>
</dbReference>
<evidence type="ECO:0000259" key="2">
    <source>
        <dbReference type="PROSITE" id="PS50234"/>
    </source>
</evidence>
<dbReference type="InterPro" id="IPR036465">
    <property type="entry name" value="vWFA_dom_sf"/>
</dbReference>
<organism evidence="4 5">
    <name type="scientific">Beauveria bassiana</name>
    <name type="common">White muscardine disease fungus</name>
    <name type="synonym">Tritirachium shiotae</name>
    <dbReference type="NCBI Taxonomy" id="176275"/>
    <lineage>
        <taxon>Eukaryota</taxon>
        <taxon>Fungi</taxon>
        <taxon>Dikarya</taxon>
        <taxon>Ascomycota</taxon>
        <taxon>Pezizomycotina</taxon>
        <taxon>Sordariomycetes</taxon>
        <taxon>Hypocreomycetidae</taxon>
        <taxon>Hypocreales</taxon>
        <taxon>Cordycipitaceae</taxon>
        <taxon>Beauveria</taxon>
    </lineage>
</organism>
<dbReference type="PANTHER" id="PTHR45737">
    <property type="entry name" value="VON WILLEBRAND FACTOR A DOMAIN-CONTAINING PROTEIN 5A"/>
    <property type="match status" value="1"/>
</dbReference>
<dbReference type="OrthoDB" id="1729737at2759"/>
<dbReference type="Proteomes" id="UP000237441">
    <property type="component" value="Unassembled WGS sequence"/>
</dbReference>
<proteinExistence type="predicted"/>
<dbReference type="SMART" id="SM00327">
    <property type="entry name" value="VWA"/>
    <property type="match status" value="1"/>
</dbReference>
<evidence type="ECO:0000313" key="4">
    <source>
        <dbReference type="EMBL" id="PQK11348.1"/>
    </source>
</evidence>
<feature type="domain" description="VIT" evidence="3">
    <location>
        <begin position="40"/>
        <end position="168"/>
    </location>
</feature>
<dbReference type="PANTHER" id="PTHR45737:SF6">
    <property type="entry name" value="VON WILLEBRAND FACTOR A DOMAIN-CONTAINING PROTEIN 5A"/>
    <property type="match status" value="1"/>
</dbReference>
<dbReference type="InterPro" id="IPR002035">
    <property type="entry name" value="VWF_A"/>
</dbReference>
<protein>
    <recommendedName>
        <fullName evidence="6">von Willebrand factor type A domain-containing protein</fullName>
    </recommendedName>
</protein>
<sequence length="889" mass="95682">MCVFLSVTWYTIPVKTWKNPYQEEKKKAETMAYVGAAQRRQGVYCQEHWEAVGYPLLNSRYHYTVKDIFVEGTLVETYQALTNVEREIAYIFEVPPEASVIGFTAKVGNTVVEAIVDEKAEADKKYQAAKSAGVQAWKLDKVNEEVFQISLGAVSPNSTIEVRVTYVFVISSDTIEDSVRLTIPAGLAARPGAGPASVTTVPTAPTGSDAVIITVGIEVDRSEMIFDLNCLAHHASITNGFSDNSFKALTPVEKRKVYKQWKSYVEFTSSTFLKHHFVLSWTVPRIDQAHCIVEQLSPPLPGQSPTLALALTLVSNLRLSVEEHEYIFLVDYSGSMEGSRIKMANSVVETMLNQLPSHTGSTFNIYNFNTSAWSIVAGGKSVVYDKKNVSTAVSNFRVSATGGTNIDAALTTVLNQRDASKRRCSIIVISDGLDWGVTAAMRTVQQHAATAAGQSKLLRVFVMGLGNDVSRGMCEGLARAGAGATAYISETLLQDRDHGKEKAETLINAINYAPVRVRSIDWHVDPAPAKSGGGGSAADGENQGSRPKPNQAELGAVAKGDNLPPPKAIQQAPLPGTMFWAIRSYWYAIVDGASKDSSVTINYDIPGSGSAKHTIEVGKRFETNGRLIHSLAAHALIQTFEQKLLTQTNQTDKYWTEAEIVRLGKKYSLASSQTSFVATMNGTGKMTYTAGNATQAKQSLLSAVPVDNNSSLSFVSTQASPAAAAAPPAKFFSTTSMAQEAEPFATRMAVPLPVYIDEADADAGDAAPGAAATAGADNLSAIISTQSGNGAFDSATIERVAFPSTGVPAIPAFISSLDGRDNVKEQIWLAVCAMAYFRQKEAGREREWSGARDKAGEFVKTTLCCVFGVDAGRSEEILTNSLDDAEGYF</sequence>
<evidence type="ECO:0000256" key="1">
    <source>
        <dbReference type="SAM" id="MobiDB-lite"/>
    </source>
</evidence>
<dbReference type="EMBL" id="JRHA01000002">
    <property type="protein sequence ID" value="PQK11348.1"/>
    <property type="molecule type" value="Genomic_DNA"/>
</dbReference>
<dbReference type="Gene3D" id="3.40.50.410">
    <property type="entry name" value="von Willebrand factor, type A domain"/>
    <property type="match status" value="1"/>
</dbReference>
<dbReference type="SUPFAM" id="SSF53300">
    <property type="entry name" value="vWA-like"/>
    <property type="match status" value="1"/>
</dbReference>
<accession>A0A2S7Y586</accession>
<feature type="region of interest" description="Disordered" evidence="1">
    <location>
        <begin position="524"/>
        <end position="570"/>
    </location>
</feature>
<gene>
    <name evidence="4" type="ORF">BB8028_0002g16670</name>
</gene>
<dbReference type="PROSITE" id="PS50234">
    <property type="entry name" value="VWFA"/>
    <property type="match status" value="1"/>
</dbReference>
<feature type="domain" description="VWFA" evidence="2">
    <location>
        <begin position="325"/>
        <end position="510"/>
    </location>
</feature>
<dbReference type="Pfam" id="PF13768">
    <property type="entry name" value="VWA_3"/>
    <property type="match status" value="1"/>
</dbReference>